<dbReference type="PANTHER" id="PTHR46513">
    <property type="entry name" value="VITELLOGENIN RECEPTOR-LIKE PROTEIN-RELATED-RELATED"/>
    <property type="match status" value="1"/>
</dbReference>
<accession>A0ABY6UAZ6</accession>
<gene>
    <name evidence="1" type="ORF">CLO192961_LOCUS208322</name>
</gene>
<dbReference type="InterPro" id="IPR000033">
    <property type="entry name" value="LDLR_classB_rpt"/>
</dbReference>
<dbReference type="InterPro" id="IPR011042">
    <property type="entry name" value="6-blade_b-propeller_TolB-like"/>
</dbReference>
<proteinExistence type="predicted"/>
<dbReference type="InterPro" id="IPR050778">
    <property type="entry name" value="Cueball_EGF_LRP_Nidogen"/>
</dbReference>
<comment type="caution">
    <text evidence="1">The sequence shown here is derived from an EMBL/GenBank/DDBJ whole genome shotgun (WGS) entry which is preliminary data.</text>
</comment>
<reference evidence="1 2" key="1">
    <citation type="submission" date="2019-06" db="EMBL/GenBank/DDBJ databases">
        <authorList>
            <person name="Broberg M."/>
        </authorList>
    </citation>
    <scope>NUCLEOTIDE SEQUENCE [LARGE SCALE GENOMIC DNA]</scope>
</reference>
<protein>
    <submittedName>
        <fullName evidence="1">Uncharacterized protein</fullName>
    </submittedName>
</protein>
<name>A0ABY6UAZ6_BIOOC</name>
<dbReference type="SMART" id="SM00135">
    <property type="entry name" value="LY"/>
    <property type="match status" value="3"/>
</dbReference>
<dbReference type="SUPFAM" id="SSF101898">
    <property type="entry name" value="NHL repeat"/>
    <property type="match status" value="1"/>
</dbReference>
<dbReference type="EMBL" id="CABFNS010000766">
    <property type="protein sequence ID" value="VUC27229.1"/>
    <property type="molecule type" value="Genomic_DNA"/>
</dbReference>
<sequence>MTSKTLIALDVGLSRSVAGKSFDEIISHGQVLKISHHDGKTVAIPMNTIRIILPDSVVYCQSTQRLFIASMGIPSQNDGSVVSIRVDGSDAQTVLSKGQVHTPKQLALDTLNNKLYVADREGMRVLRCDLDGSNLETLAQTCRPDDTQDPSSWCVGIAVSAKLGVFYWTQKGPSKGGRGRLFCSSIEAEGRREPRCLLDNLPEPIDLYVDESNNILYWTDRGELPYGNTFNKIQLDATGLSLADEEANERTGLKHEIIVQNLNEAIGLAFDEEDKRWFVSDLGGTIWSFDQDGNDKTVFLQDEERAFTGIAFLE</sequence>
<evidence type="ECO:0000313" key="1">
    <source>
        <dbReference type="EMBL" id="VUC27229.1"/>
    </source>
</evidence>
<keyword evidence="2" id="KW-1185">Reference proteome</keyword>
<dbReference type="Proteomes" id="UP000766486">
    <property type="component" value="Unassembled WGS sequence"/>
</dbReference>
<dbReference type="Gene3D" id="2.120.10.30">
    <property type="entry name" value="TolB, C-terminal domain"/>
    <property type="match status" value="2"/>
</dbReference>
<evidence type="ECO:0000313" key="2">
    <source>
        <dbReference type="Proteomes" id="UP000766486"/>
    </source>
</evidence>
<dbReference type="PANTHER" id="PTHR46513:SF13">
    <property type="entry name" value="EGF-LIKE DOMAIN-CONTAINING PROTEIN"/>
    <property type="match status" value="1"/>
</dbReference>
<organism evidence="1 2">
    <name type="scientific">Bionectria ochroleuca</name>
    <name type="common">Gliocladium roseum</name>
    <dbReference type="NCBI Taxonomy" id="29856"/>
    <lineage>
        <taxon>Eukaryota</taxon>
        <taxon>Fungi</taxon>
        <taxon>Dikarya</taxon>
        <taxon>Ascomycota</taxon>
        <taxon>Pezizomycotina</taxon>
        <taxon>Sordariomycetes</taxon>
        <taxon>Hypocreomycetidae</taxon>
        <taxon>Hypocreales</taxon>
        <taxon>Bionectriaceae</taxon>
        <taxon>Clonostachys</taxon>
    </lineage>
</organism>